<accession>A0A1X7SPM9</accession>
<sequence length="160" mass="16981">MLYSVLLLLLSGDIELNPGPRTGDPREILRAKSATLTDAISYNLEKVAVELNAKGLIPKQDTSTVGFDNYKKASILVGVLQTQLGCTKDPTQYLIDVCDVLLNNLVDKTLAGHAKDMLKELGISSGSTQQEQITKSTLATTCGGIEETDDPNGGATAAET</sequence>
<keyword evidence="1" id="KW-0732">Signal</keyword>
<dbReference type="OrthoDB" id="5988183at2759"/>
<dbReference type="AlphaFoldDB" id="A0A1X7SPM9"/>
<evidence type="ECO:0000256" key="1">
    <source>
        <dbReference type="SAM" id="SignalP"/>
    </source>
</evidence>
<reference evidence="2" key="1">
    <citation type="submission" date="2017-05" db="UniProtKB">
        <authorList>
            <consortium name="EnsemblMetazoa"/>
        </authorList>
    </citation>
    <scope>IDENTIFICATION</scope>
</reference>
<feature type="signal peptide" evidence="1">
    <location>
        <begin position="1"/>
        <end position="16"/>
    </location>
</feature>
<proteinExistence type="predicted"/>
<organism evidence="2">
    <name type="scientific">Amphimedon queenslandica</name>
    <name type="common">Sponge</name>
    <dbReference type="NCBI Taxonomy" id="400682"/>
    <lineage>
        <taxon>Eukaryota</taxon>
        <taxon>Metazoa</taxon>
        <taxon>Porifera</taxon>
        <taxon>Demospongiae</taxon>
        <taxon>Heteroscleromorpha</taxon>
        <taxon>Haplosclerida</taxon>
        <taxon>Niphatidae</taxon>
        <taxon>Amphimedon</taxon>
    </lineage>
</organism>
<evidence type="ECO:0000313" key="2">
    <source>
        <dbReference type="EnsemblMetazoa" id="Aqu2.1.04012_001"/>
    </source>
</evidence>
<dbReference type="InParanoid" id="A0A1X7SPM9"/>
<name>A0A1X7SPM9_AMPQE</name>
<protein>
    <submittedName>
        <fullName evidence="2">Uncharacterized protein</fullName>
    </submittedName>
</protein>
<dbReference type="EnsemblMetazoa" id="Aqu2.1.04012_001">
    <property type="protein sequence ID" value="Aqu2.1.04012_001"/>
    <property type="gene ID" value="Aqu2.1.04012"/>
</dbReference>
<feature type="chain" id="PRO_5013005152" evidence="1">
    <location>
        <begin position="17"/>
        <end position="160"/>
    </location>
</feature>